<dbReference type="InterPro" id="IPR003760">
    <property type="entry name" value="PnrA-like"/>
</dbReference>
<comment type="similarity">
    <text evidence="2">Belongs to the BMP lipoprotein family.</text>
</comment>
<evidence type="ECO:0000256" key="2">
    <source>
        <dbReference type="ARBA" id="ARBA00008610"/>
    </source>
</evidence>
<evidence type="ECO:0000256" key="6">
    <source>
        <dbReference type="ARBA" id="ARBA00023288"/>
    </source>
</evidence>
<dbReference type="Pfam" id="PF02608">
    <property type="entry name" value="Bmp"/>
    <property type="match status" value="1"/>
</dbReference>
<accession>A0A7G9WDJ3</accession>
<organism evidence="8 9">
    <name type="scientific">Alkalicella caledoniensis</name>
    <dbReference type="NCBI Taxonomy" id="2731377"/>
    <lineage>
        <taxon>Bacteria</taxon>
        <taxon>Bacillati</taxon>
        <taxon>Bacillota</taxon>
        <taxon>Clostridia</taxon>
        <taxon>Eubacteriales</taxon>
        <taxon>Proteinivoracaceae</taxon>
        <taxon>Alkalicella</taxon>
    </lineage>
</organism>
<reference evidence="8 9" key="1">
    <citation type="submission" date="2020-07" db="EMBL/GenBank/DDBJ databases">
        <title>Alkalicella. sp. LB2 genome.</title>
        <authorList>
            <person name="Postec A."/>
            <person name="Quemeneur M."/>
        </authorList>
    </citation>
    <scope>NUCLEOTIDE SEQUENCE [LARGE SCALE GENOMIC DNA]</scope>
    <source>
        <strain evidence="8 9">LB2</strain>
    </source>
</reference>
<evidence type="ECO:0000313" key="9">
    <source>
        <dbReference type="Proteomes" id="UP000516160"/>
    </source>
</evidence>
<feature type="domain" description="ABC transporter substrate-binding protein PnrA-like" evidence="7">
    <location>
        <begin position="29"/>
        <end position="286"/>
    </location>
</feature>
<evidence type="ECO:0000256" key="5">
    <source>
        <dbReference type="ARBA" id="ARBA00023136"/>
    </source>
</evidence>
<keyword evidence="3" id="KW-1003">Cell membrane</keyword>
<keyword evidence="9" id="KW-1185">Reference proteome</keyword>
<evidence type="ECO:0000259" key="7">
    <source>
        <dbReference type="Pfam" id="PF02608"/>
    </source>
</evidence>
<dbReference type="Gene3D" id="3.40.50.2300">
    <property type="match status" value="2"/>
</dbReference>
<evidence type="ECO:0000256" key="3">
    <source>
        <dbReference type="ARBA" id="ARBA00022475"/>
    </source>
</evidence>
<protein>
    <submittedName>
        <fullName evidence="8">BMP family ABC transporter substrate-binding protein</fullName>
    </submittedName>
</protein>
<dbReference type="Proteomes" id="UP000516160">
    <property type="component" value="Chromosome"/>
</dbReference>
<dbReference type="GO" id="GO:0005886">
    <property type="term" value="C:plasma membrane"/>
    <property type="evidence" value="ECO:0007669"/>
    <property type="project" value="UniProtKB-SubCell"/>
</dbReference>
<dbReference type="PANTHER" id="PTHR34296">
    <property type="entry name" value="TRANSCRIPTIONAL ACTIVATOR PROTEIN MED"/>
    <property type="match status" value="1"/>
</dbReference>
<dbReference type="SUPFAM" id="SSF53822">
    <property type="entry name" value="Periplasmic binding protein-like I"/>
    <property type="match status" value="1"/>
</dbReference>
<dbReference type="InterPro" id="IPR050957">
    <property type="entry name" value="BMP_lipoprotein"/>
</dbReference>
<dbReference type="CDD" id="cd06354">
    <property type="entry name" value="PBP1_PrnA-like"/>
    <property type="match status" value="1"/>
</dbReference>
<dbReference type="KEGG" id="acae:HYG86_17750"/>
<evidence type="ECO:0000256" key="1">
    <source>
        <dbReference type="ARBA" id="ARBA00004193"/>
    </source>
</evidence>
<name>A0A7G9WDJ3_ALKCA</name>
<keyword evidence="6" id="KW-0449">Lipoprotein</keyword>
<dbReference type="EMBL" id="CP058559">
    <property type="protein sequence ID" value="QNO16755.1"/>
    <property type="molecule type" value="Genomic_DNA"/>
</dbReference>
<keyword evidence="4" id="KW-0732">Signal</keyword>
<comment type="subcellular location">
    <subcellularLocation>
        <location evidence="1">Cell membrane</location>
        <topology evidence="1">Lipid-anchor</topology>
    </subcellularLocation>
</comment>
<dbReference type="AlphaFoldDB" id="A0A7G9WDJ3"/>
<dbReference type="InterPro" id="IPR028082">
    <property type="entry name" value="Peripla_BP_I"/>
</dbReference>
<sequence length="350" mass="36750">MLVSLTLAGCGGGGAADPDDETLKIGIVYSTGGLGDKSFNDSAHRGLQRAENELGIIFEYIEPRDSAEDADSLREFADDGFDLVIAVGFQMEDSLKTVAAEYPDIKFAIIDSVVDLENVVSLTFAEHEGSFLAGALAALVSESNVIGFIGGVDFGLIHRFEGGFIAGAKHINPDIRVISQYAGSFGDPAAGKEAALAQIDSGADVIYHASGGTGGGLFEAARERNIYAIGVDSNQNWQAPGYIIASMLKRVDVAVFETVKALQDGQYAGGEVQAFDLDIDGVGLTNLGEIDVDEQAAADAGDITAAELEAIQTMKEEVTAQYADQIAEIKAGILNGSITVPDWMTEGRPE</sequence>
<gene>
    <name evidence="8" type="ORF">HYG86_17750</name>
</gene>
<proteinExistence type="inferred from homology"/>
<evidence type="ECO:0000313" key="8">
    <source>
        <dbReference type="EMBL" id="QNO16755.1"/>
    </source>
</evidence>
<evidence type="ECO:0000256" key="4">
    <source>
        <dbReference type="ARBA" id="ARBA00022729"/>
    </source>
</evidence>
<dbReference type="PANTHER" id="PTHR34296:SF2">
    <property type="entry name" value="ABC TRANSPORTER GUANOSINE-BINDING PROTEIN NUPN"/>
    <property type="match status" value="1"/>
</dbReference>
<keyword evidence="5" id="KW-0472">Membrane</keyword>